<feature type="transmembrane region" description="Helical" evidence="10">
    <location>
        <begin position="274"/>
        <end position="292"/>
    </location>
</feature>
<dbReference type="PANTHER" id="PTHR21137:SF35">
    <property type="entry name" value="ODORANT RECEPTOR 19A-RELATED"/>
    <property type="match status" value="1"/>
</dbReference>
<feature type="transmembrane region" description="Helical" evidence="10">
    <location>
        <begin position="201"/>
        <end position="223"/>
    </location>
</feature>
<dbReference type="GO" id="GO:0005886">
    <property type="term" value="C:plasma membrane"/>
    <property type="evidence" value="ECO:0007669"/>
    <property type="project" value="UniProtKB-SubCell"/>
</dbReference>
<evidence type="ECO:0000256" key="3">
    <source>
        <dbReference type="ARBA" id="ARBA00022606"/>
    </source>
</evidence>
<dbReference type="PANTHER" id="PTHR21137">
    <property type="entry name" value="ODORANT RECEPTOR"/>
    <property type="match status" value="1"/>
</dbReference>
<keyword evidence="9 10" id="KW-0807">Transducer</keyword>
<feature type="transmembrane region" description="Helical" evidence="10">
    <location>
        <begin position="78"/>
        <end position="98"/>
    </location>
</feature>
<evidence type="ECO:0000256" key="5">
    <source>
        <dbReference type="ARBA" id="ARBA00022725"/>
    </source>
</evidence>
<feature type="transmembrane region" description="Helical" evidence="10">
    <location>
        <begin position="44"/>
        <end position="66"/>
    </location>
</feature>
<keyword evidence="5 10" id="KW-0552">Olfaction</keyword>
<comment type="caution">
    <text evidence="10">Lacks conserved residue(s) required for the propagation of feature annotation.</text>
</comment>
<name>A0A6G1LQH4_9HYME</name>
<accession>A0A6G1LQH4</accession>
<dbReference type="GO" id="GO:0007165">
    <property type="term" value="P:signal transduction"/>
    <property type="evidence" value="ECO:0007669"/>
    <property type="project" value="UniProtKB-KW"/>
</dbReference>
<keyword evidence="2" id="KW-1003">Cell membrane</keyword>
<evidence type="ECO:0000256" key="1">
    <source>
        <dbReference type="ARBA" id="ARBA00004651"/>
    </source>
</evidence>
<evidence type="ECO:0000256" key="2">
    <source>
        <dbReference type="ARBA" id="ARBA00022475"/>
    </source>
</evidence>
<keyword evidence="8 10" id="KW-0675">Receptor</keyword>
<keyword evidence="6 10" id="KW-1133">Transmembrane helix</keyword>
<comment type="similarity">
    <text evidence="10">Belongs to the insect chemoreceptor superfamily. Heteromeric odorant receptor channel (TC 1.A.69) family.</text>
</comment>
<evidence type="ECO:0000256" key="9">
    <source>
        <dbReference type="ARBA" id="ARBA00023224"/>
    </source>
</evidence>
<keyword evidence="7 10" id="KW-0472">Membrane</keyword>
<dbReference type="InterPro" id="IPR004117">
    <property type="entry name" value="7tm6_olfct_rcpt"/>
</dbReference>
<organism evidence="11 12">
    <name type="scientific">Nylanderia fulva</name>
    <dbReference type="NCBI Taxonomy" id="613905"/>
    <lineage>
        <taxon>Eukaryota</taxon>
        <taxon>Metazoa</taxon>
        <taxon>Ecdysozoa</taxon>
        <taxon>Arthropoda</taxon>
        <taxon>Hexapoda</taxon>
        <taxon>Insecta</taxon>
        <taxon>Pterygota</taxon>
        <taxon>Neoptera</taxon>
        <taxon>Endopterygota</taxon>
        <taxon>Hymenoptera</taxon>
        <taxon>Apocrita</taxon>
        <taxon>Aculeata</taxon>
        <taxon>Formicoidea</taxon>
        <taxon>Formicidae</taxon>
        <taxon>Formicinae</taxon>
        <taxon>Nylanderia</taxon>
    </lineage>
</organism>
<comment type="subcellular location">
    <subcellularLocation>
        <location evidence="1 10">Cell membrane</location>
        <topology evidence="1 10">Multi-pass membrane protein</topology>
    </subcellularLocation>
</comment>
<evidence type="ECO:0000313" key="11">
    <source>
        <dbReference type="EMBL" id="KAF3054525.1"/>
    </source>
</evidence>
<keyword evidence="4 10" id="KW-0812">Transmembrane</keyword>
<evidence type="ECO:0000313" key="12">
    <source>
        <dbReference type="Proteomes" id="UP000479987"/>
    </source>
</evidence>
<evidence type="ECO:0000256" key="8">
    <source>
        <dbReference type="ARBA" id="ARBA00023170"/>
    </source>
</evidence>
<keyword evidence="12" id="KW-1185">Reference proteome</keyword>
<gene>
    <name evidence="11" type="primary">Or-175</name>
    <name evidence="11" type="synonym">Nful_v1.0-Or-175</name>
    <name evidence="11" type="ORF">NFUL_NFUL000146</name>
</gene>
<dbReference type="Proteomes" id="UP000479987">
    <property type="component" value="Unassembled WGS sequence"/>
</dbReference>
<dbReference type="GO" id="GO:0005549">
    <property type="term" value="F:odorant binding"/>
    <property type="evidence" value="ECO:0007669"/>
    <property type="project" value="InterPro"/>
</dbReference>
<comment type="caution">
    <text evidence="11">The sequence shown here is derived from an EMBL/GenBank/DDBJ whole genome shotgun (WGS) entry which is preliminary data.</text>
</comment>
<feature type="transmembrane region" description="Helical" evidence="10">
    <location>
        <begin position="304"/>
        <end position="323"/>
    </location>
</feature>
<keyword evidence="3 10" id="KW-0716">Sensory transduction</keyword>
<evidence type="ECO:0000256" key="6">
    <source>
        <dbReference type="ARBA" id="ARBA00022989"/>
    </source>
</evidence>
<proteinExistence type="inferred from homology"/>
<reference evidence="11 12" key="1">
    <citation type="submission" date="2019-08" db="EMBL/GenBank/DDBJ databases">
        <title>High quality draft denovo assembly of Nylanderia fulva.</title>
        <authorList>
            <person name="Vargo E.L."/>
            <person name="Tarone A.M."/>
            <person name="Konganti K.R."/>
        </authorList>
    </citation>
    <scope>NUCLEOTIDE SEQUENCE [LARGE SCALE GENOMIC DNA]</scope>
    <source>
        <strain evidence="11">TAMU-Nful-2015</strain>
        <tissue evidence="11">Whole body</tissue>
    </source>
</reference>
<evidence type="ECO:0000256" key="10">
    <source>
        <dbReference type="RuleBase" id="RU351113"/>
    </source>
</evidence>
<dbReference type="EMBL" id="SGBU01000020">
    <property type="protein sequence ID" value="KAF3054525.1"/>
    <property type="molecule type" value="Genomic_DNA"/>
</dbReference>
<sequence>MYANKHYENDIKYSMQLNRFACRLLGIWPSIETESSNFENLRRILLILVCYFLLACELIPTILYVIIVEKRTRVKLKLISSVMFTTLAVLKYSSLVFTQSKVRNCLMRVRDDWQNVANAKARESMIDRARTARRLLLLCSLFMYTSGLYFRTVVPLSKGKSVNNRNITIRFLPCPSYFIFFDGQISPAYEIMFFIQFLSGFIKYTITVAICSLAALFAMHLCAQLEILMSLINDFINEPEEKNLAKRLAATVKYHTEMRNFFQLVQKTLEHTSLLEVMGCTMIVCLLGHDILTEWEDQNVIAMFSYLVLLTSIGFNIFIFCFIGEQLSEEGEKLSLTVCTLAWYRLPNAKARALILIIAMSNIPTKLKAGKFFDLSIKTFGDVVKTAVTYLNLIRKVME</sequence>
<protein>
    <recommendedName>
        <fullName evidence="10">Odorant receptor</fullName>
    </recommendedName>
</protein>
<feature type="transmembrane region" description="Helical" evidence="10">
    <location>
        <begin position="135"/>
        <end position="154"/>
    </location>
</feature>
<dbReference type="AlphaFoldDB" id="A0A6G1LQH4"/>
<evidence type="ECO:0000256" key="7">
    <source>
        <dbReference type="ARBA" id="ARBA00023136"/>
    </source>
</evidence>
<dbReference type="GO" id="GO:0004984">
    <property type="term" value="F:olfactory receptor activity"/>
    <property type="evidence" value="ECO:0007669"/>
    <property type="project" value="InterPro"/>
</dbReference>
<evidence type="ECO:0000256" key="4">
    <source>
        <dbReference type="ARBA" id="ARBA00022692"/>
    </source>
</evidence>
<dbReference type="Pfam" id="PF02949">
    <property type="entry name" value="7tm_6"/>
    <property type="match status" value="1"/>
</dbReference>